<protein>
    <submittedName>
        <fullName evidence="2">Uncharacterized protein</fullName>
    </submittedName>
</protein>
<reference evidence="2" key="1">
    <citation type="submission" date="2020-03" db="EMBL/GenBank/DDBJ databases">
        <title>A high-quality chromosome-level genome assembly of a woody plant with both climbing and erect habits, Rhamnella rubrinervis.</title>
        <authorList>
            <person name="Lu Z."/>
            <person name="Yang Y."/>
            <person name="Zhu X."/>
            <person name="Sun Y."/>
        </authorList>
    </citation>
    <scope>NUCLEOTIDE SEQUENCE</scope>
    <source>
        <strain evidence="2">BYM</strain>
        <tissue evidence="2">Leaf</tissue>
    </source>
</reference>
<organism evidence="2 3">
    <name type="scientific">Rhamnella rubrinervis</name>
    <dbReference type="NCBI Taxonomy" id="2594499"/>
    <lineage>
        <taxon>Eukaryota</taxon>
        <taxon>Viridiplantae</taxon>
        <taxon>Streptophyta</taxon>
        <taxon>Embryophyta</taxon>
        <taxon>Tracheophyta</taxon>
        <taxon>Spermatophyta</taxon>
        <taxon>Magnoliopsida</taxon>
        <taxon>eudicotyledons</taxon>
        <taxon>Gunneridae</taxon>
        <taxon>Pentapetalae</taxon>
        <taxon>rosids</taxon>
        <taxon>fabids</taxon>
        <taxon>Rosales</taxon>
        <taxon>Rhamnaceae</taxon>
        <taxon>rhamnoid group</taxon>
        <taxon>Rhamneae</taxon>
        <taxon>Rhamnella</taxon>
    </lineage>
</organism>
<dbReference type="AlphaFoldDB" id="A0A8K0MIX4"/>
<dbReference type="Proteomes" id="UP000796880">
    <property type="component" value="Unassembled WGS sequence"/>
</dbReference>
<dbReference type="EMBL" id="VOIH02000004">
    <property type="protein sequence ID" value="KAF3447711.1"/>
    <property type="molecule type" value="Genomic_DNA"/>
</dbReference>
<gene>
    <name evidence="2" type="ORF">FNV43_RR08414</name>
</gene>
<comment type="caution">
    <text evidence="2">The sequence shown here is derived from an EMBL/GenBank/DDBJ whole genome shotgun (WGS) entry which is preliminary data.</text>
</comment>
<evidence type="ECO:0000313" key="2">
    <source>
        <dbReference type="EMBL" id="KAF3447711.1"/>
    </source>
</evidence>
<evidence type="ECO:0000256" key="1">
    <source>
        <dbReference type="SAM" id="MobiDB-lite"/>
    </source>
</evidence>
<accession>A0A8K0MIX4</accession>
<keyword evidence="3" id="KW-1185">Reference proteome</keyword>
<name>A0A8K0MIX4_9ROSA</name>
<feature type="compositionally biased region" description="Basic and acidic residues" evidence="1">
    <location>
        <begin position="1"/>
        <end position="15"/>
    </location>
</feature>
<sequence length="109" mass="12760">MSKENEHIDDRDSRKKPPMMTEIRKKSHQVNHLEFDFSSTLIGVIFDYDDLDDHGRQYYHDKVSTVVEGLHWELLKMLVAFKIMELSRLDVSVQVLTPIIHPNQPGSIQ</sequence>
<proteinExistence type="predicted"/>
<feature type="region of interest" description="Disordered" evidence="1">
    <location>
        <begin position="1"/>
        <end position="25"/>
    </location>
</feature>
<evidence type="ECO:0000313" key="3">
    <source>
        <dbReference type="Proteomes" id="UP000796880"/>
    </source>
</evidence>